<name>A0A1B0ADE9_GLOPL</name>
<dbReference type="EnsemblMetazoa" id="GPAI042069-RA">
    <property type="protein sequence ID" value="GPAI042069-PA"/>
    <property type="gene ID" value="GPAI042069"/>
</dbReference>
<reference evidence="1" key="2">
    <citation type="submission" date="2020-05" db="UniProtKB">
        <authorList>
            <consortium name="EnsemblMetazoa"/>
        </authorList>
    </citation>
    <scope>IDENTIFICATION</scope>
    <source>
        <strain evidence="1">IAEA</strain>
    </source>
</reference>
<dbReference type="AlphaFoldDB" id="A0A1B0ADE9"/>
<keyword evidence="2" id="KW-1185">Reference proteome</keyword>
<accession>A0A1B0ADE9</accession>
<protein>
    <submittedName>
        <fullName evidence="1">Uncharacterized protein</fullName>
    </submittedName>
</protein>
<proteinExistence type="predicted"/>
<evidence type="ECO:0000313" key="2">
    <source>
        <dbReference type="Proteomes" id="UP000092445"/>
    </source>
</evidence>
<evidence type="ECO:0000313" key="1">
    <source>
        <dbReference type="EnsemblMetazoa" id="GPAI042069-PA"/>
    </source>
</evidence>
<sequence length="214" mass="24555">MNSPDIKKKIFNLFPFEFAIPPFEFAIPPFDFVIPPFEFAIPPFEFAIPPFDFVIPPFEFAIPPFEFAIPPFEFAILLFDFAIPLFEFAIPPFECAIPPFDFAIPPFEFLQAILNRSLRETDGTFDLKTTRIFKLVRCIQFKATLMELTDVSNKRARNFSRSFKLLMSSCTEPVIHGKLEQLVLSHLKASQKESNRKVIDNAIAMTSTSNITDI</sequence>
<dbReference type="Proteomes" id="UP000092445">
    <property type="component" value="Unassembled WGS sequence"/>
</dbReference>
<reference evidence="2" key="1">
    <citation type="submission" date="2014-03" db="EMBL/GenBank/DDBJ databases">
        <authorList>
            <person name="Aksoy S."/>
            <person name="Warren W."/>
            <person name="Wilson R.K."/>
        </authorList>
    </citation>
    <scope>NUCLEOTIDE SEQUENCE [LARGE SCALE GENOMIC DNA]</scope>
    <source>
        <strain evidence="2">IAEA</strain>
    </source>
</reference>
<organism evidence="1 2">
    <name type="scientific">Glossina pallidipes</name>
    <name type="common">Tsetse fly</name>
    <dbReference type="NCBI Taxonomy" id="7398"/>
    <lineage>
        <taxon>Eukaryota</taxon>
        <taxon>Metazoa</taxon>
        <taxon>Ecdysozoa</taxon>
        <taxon>Arthropoda</taxon>
        <taxon>Hexapoda</taxon>
        <taxon>Insecta</taxon>
        <taxon>Pterygota</taxon>
        <taxon>Neoptera</taxon>
        <taxon>Endopterygota</taxon>
        <taxon>Diptera</taxon>
        <taxon>Brachycera</taxon>
        <taxon>Muscomorpha</taxon>
        <taxon>Hippoboscoidea</taxon>
        <taxon>Glossinidae</taxon>
        <taxon>Glossina</taxon>
    </lineage>
</organism>
<dbReference type="STRING" id="7398.A0A1B0ADE9"/>
<dbReference type="VEuPathDB" id="VectorBase:GPAI042069"/>